<evidence type="ECO:0000313" key="2">
    <source>
        <dbReference type="EMBL" id="RIB04063.1"/>
    </source>
</evidence>
<keyword evidence="1" id="KW-0472">Membrane</keyword>
<feature type="transmembrane region" description="Helical" evidence="1">
    <location>
        <begin position="47"/>
        <end position="66"/>
    </location>
</feature>
<protein>
    <submittedName>
        <fullName evidence="2">Uncharacterized protein</fullName>
    </submittedName>
</protein>
<organism evidence="2 3">
    <name type="scientific">Gigaspora rosea</name>
    <dbReference type="NCBI Taxonomy" id="44941"/>
    <lineage>
        <taxon>Eukaryota</taxon>
        <taxon>Fungi</taxon>
        <taxon>Fungi incertae sedis</taxon>
        <taxon>Mucoromycota</taxon>
        <taxon>Glomeromycotina</taxon>
        <taxon>Glomeromycetes</taxon>
        <taxon>Diversisporales</taxon>
        <taxon>Gigasporaceae</taxon>
        <taxon>Gigaspora</taxon>
    </lineage>
</organism>
<dbReference type="EMBL" id="QKWP01002262">
    <property type="protein sequence ID" value="RIB04063.1"/>
    <property type="molecule type" value="Genomic_DNA"/>
</dbReference>
<gene>
    <name evidence="2" type="ORF">C2G38_2121518</name>
</gene>
<evidence type="ECO:0000313" key="3">
    <source>
        <dbReference type="Proteomes" id="UP000266673"/>
    </source>
</evidence>
<proteinExistence type="predicted"/>
<name>A0A397U9T8_9GLOM</name>
<sequence length="89" mass="10720">MDLNIFPISISRIIMIIILNLIITVSWLANICCWCWHESNQTKRKNLMVKIMLLLCYYFLYFLIYIDKLFISTPTFNFQLTDGVLIMRY</sequence>
<keyword evidence="3" id="KW-1185">Reference proteome</keyword>
<accession>A0A397U9T8</accession>
<keyword evidence="1" id="KW-0812">Transmembrane</keyword>
<dbReference type="Proteomes" id="UP000266673">
    <property type="component" value="Unassembled WGS sequence"/>
</dbReference>
<dbReference type="AlphaFoldDB" id="A0A397U9T8"/>
<comment type="caution">
    <text evidence="2">The sequence shown here is derived from an EMBL/GenBank/DDBJ whole genome shotgun (WGS) entry which is preliminary data.</text>
</comment>
<feature type="transmembrane region" description="Helical" evidence="1">
    <location>
        <begin position="12"/>
        <end position="35"/>
    </location>
</feature>
<keyword evidence="1" id="KW-1133">Transmembrane helix</keyword>
<reference evidence="2 3" key="1">
    <citation type="submission" date="2018-06" db="EMBL/GenBank/DDBJ databases">
        <title>Comparative genomics reveals the genomic features of Rhizophagus irregularis, R. cerebriforme, R. diaphanum and Gigaspora rosea, and their symbiotic lifestyle signature.</title>
        <authorList>
            <person name="Morin E."/>
            <person name="San Clemente H."/>
            <person name="Chen E.C.H."/>
            <person name="De La Providencia I."/>
            <person name="Hainaut M."/>
            <person name="Kuo A."/>
            <person name="Kohler A."/>
            <person name="Murat C."/>
            <person name="Tang N."/>
            <person name="Roy S."/>
            <person name="Loubradou J."/>
            <person name="Henrissat B."/>
            <person name="Grigoriev I.V."/>
            <person name="Corradi N."/>
            <person name="Roux C."/>
            <person name="Martin F.M."/>
        </authorList>
    </citation>
    <scope>NUCLEOTIDE SEQUENCE [LARGE SCALE GENOMIC DNA]</scope>
    <source>
        <strain evidence="2 3">DAOM 194757</strain>
    </source>
</reference>
<evidence type="ECO:0000256" key="1">
    <source>
        <dbReference type="SAM" id="Phobius"/>
    </source>
</evidence>